<evidence type="ECO:0000313" key="3">
    <source>
        <dbReference type="Ensembl" id="ENSCCRP00020116678.1"/>
    </source>
</evidence>
<reference evidence="3" key="1">
    <citation type="submission" date="2025-08" db="UniProtKB">
        <authorList>
            <consortium name="Ensembl"/>
        </authorList>
    </citation>
    <scope>IDENTIFICATION</scope>
</reference>
<feature type="signal peptide" evidence="2">
    <location>
        <begin position="1"/>
        <end position="20"/>
    </location>
</feature>
<keyword evidence="2" id="KW-0732">Signal</keyword>
<feature type="chain" id="PRO_5034000811" evidence="2">
    <location>
        <begin position="21"/>
        <end position="230"/>
    </location>
</feature>
<keyword evidence="1" id="KW-0472">Membrane</keyword>
<dbReference type="Ensembl" id="ENSCCRT00020127223.1">
    <property type="protein sequence ID" value="ENSCCRP00020116678.1"/>
    <property type="gene ID" value="ENSCCRG00020052592.1"/>
</dbReference>
<evidence type="ECO:0000256" key="1">
    <source>
        <dbReference type="SAM" id="Phobius"/>
    </source>
</evidence>
<evidence type="ECO:0000256" key="2">
    <source>
        <dbReference type="SAM" id="SignalP"/>
    </source>
</evidence>
<name>A0A8C2L2L1_CYPCA</name>
<sequence length="230" mass="26784">MNHLYILLLALWSAFNSSNAWDPDEHTTRDPRQMTSQSHQTFSTDINAMVSTEEDLDTWGTDEYEPESDNVSEPNITVYRQTEDREHVIVLCKFAEMFRMTYRWQSFELSVESELDYTIEPVEFFPFYYSEMQVFLVTVRPPASFTCVHEIYSDLDVRNLRSQTYNYISDHHEEGASLLYICFSSFIAVHLFIMTAAVIVINIRSKTKGVCFTSYSFIPAMNVMKGLSKT</sequence>
<dbReference type="AlphaFoldDB" id="A0A8C2L2L1"/>
<feature type="transmembrane region" description="Helical" evidence="1">
    <location>
        <begin position="178"/>
        <end position="201"/>
    </location>
</feature>
<protein>
    <submittedName>
        <fullName evidence="3">Uncharacterized protein</fullName>
    </submittedName>
</protein>
<proteinExistence type="predicted"/>
<accession>A0A8C2L2L1</accession>
<keyword evidence="1" id="KW-0812">Transmembrane</keyword>
<dbReference type="Proteomes" id="UP000694701">
    <property type="component" value="Unplaced"/>
</dbReference>
<evidence type="ECO:0000313" key="4">
    <source>
        <dbReference type="Proteomes" id="UP000694701"/>
    </source>
</evidence>
<keyword evidence="1" id="KW-1133">Transmembrane helix</keyword>
<organism evidence="3 4">
    <name type="scientific">Cyprinus carpio</name>
    <name type="common">Common carp</name>
    <dbReference type="NCBI Taxonomy" id="7962"/>
    <lineage>
        <taxon>Eukaryota</taxon>
        <taxon>Metazoa</taxon>
        <taxon>Chordata</taxon>
        <taxon>Craniata</taxon>
        <taxon>Vertebrata</taxon>
        <taxon>Euteleostomi</taxon>
        <taxon>Actinopterygii</taxon>
        <taxon>Neopterygii</taxon>
        <taxon>Teleostei</taxon>
        <taxon>Ostariophysi</taxon>
        <taxon>Cypriniformes</taxon>
        <taxon>Cyprinidae</taxon>
        <taxon>Cyprininae</taxon>
        <taxon>Cyprinus</taxon>
    </lineage>
</organism>